<feature type="non-terminal residue" evidence="1">
    <location>
        <position position="153"/>
    </location>
</feature>
<gene>
    <name evidence="1" type="ORF">NECAME_00899</name>
</gene>
<organism evidence="1 2">
    <name type="scientific">Necator americanus</name>
    <name type="common">Human hookworm</name>
    <dbReference type="NCBI Taxonomy" id="51031"/>
    <lineage>
        <taxon>Eukaryota</taxon>
        <taxon>Metazoa</taxon>
        <taxon>Ecdysozoa</taxon>
        <taxon>Nematoda</taxon>
        <taxon>Chromadorea</taxon>
        <taxon>Rhabditida</taxon>
        <taxon>Rhabditina</taxon>
        <taxon>Rhabditomorpha</taxon>
        <taxon>Strongyloidea</taxon>
        <taxon>Ancylostomatidae</taxon>
        <taxon>Bunostominae</taxon>
        <taxon>Necator</taxon>
    </lineage>
</organism>
<dbReference type="Proteomes" id="UP000053676">
    <property type="component" value="Unassembled WGS sequence"/>
</dbReference>
<keyword evidence="2" id="KW-1185">Reference proteome</keyword>
<evidence type="ECO:0000313" key="1">
    <source>
        <dbReference type="EMBL" id="ETN71210.1"/>
    </source>
</evidence>
<dbReference type="OrthoDB" id="5865002at2759"/>
<evidence type="ECO:0000313" key="2">
    <source>
        <dbReference type="Proteomes" id="UP000053676"/>
    </source>
</evidence>
<dbReference type="AlphaFoldDB" id="W2SNH6"/>
<proteinExistence type="predicted"/>
<sequence length="153" mass="17271">RFLLFLTSESTFFQAKLLLVADSLVVRRNQADCLVATQMPLVPSLAVKILSKEQDCLVVIKLRNLLCLPRVLETNKELQWPVSVQQLPQLYKYQQLRPLCSDLMLIRPRMRRNVGGSVQMALLDAQIAASPYGDSPLLKLANVKDTDELPNPI</sequence>
<dbReference type="KEGG" id="nai:NECAME_00899"/>
<accession>W2SNH6</accession>
<dbReference type="STRING" id="51031.W2SNH6"/>
<protein>
    <submittedName>
        <fullName evidence="1">Uncharacterized protein</fullName>
    </submittedName>
</protein>
<dbReference type="EMBL" id="KI668838">
    <property type="protein sequence ID" value="ETN71210.1"/>
    <property type="molecule type" value="Genomic_DNA"/>
</dbReference>
<reference evidence="2" key="1">
    <citation type="journal article" date="2014" name="Nat. Genet.">
        <title>Genome of the human hookworm Necator americanus.</title>
        <authorList>
            <person name="Tang Y.T."/>
            <person name="Gao X."/>
            <person name="Rosa B.A."/>
            <person name="Abubucker S."/>
            <person name="Hallsworth-Pepin K."/>
            <person name="Martin J."/>
            <person name="Tyagi R."/>
            <person name="Heizer E."/>
            <person name="Zhang X."/>
            <person name="Bhonagiri-Palsikar V."/>
            <person name="Minx P."/>
            <person name="Warren W.C."/>
            <person name="Wang Q."/>
            <person name="Zhan B."/>
            <person name="Hotez P.J."/>
            <person name="Sternberg P.W."/>
            <person name="Dougall A."/>
            <person name="Gaze S.T."/>
            <person name="Mulvenna J."/>
            <person name="Sotillo J."/>
            <person name="Ranganathan S."/>
            <person name="Rabelo E.M."/>
            <person name="Wilson R.K."/>
            <person name="Felgner P.L."/>
            <person name="Bethony J."/>
            <person name="Hawdon J.M."/>
            <person name="Gasser R.B."/>
            <person name="Loukas A."/>
            <person name="Mitreva M."/>
        </authorList>
    </citation>
    <scope>NUCLEOTIDE SEQUENCE [LARGE SCALE GENOMIC DNA]</scope>
</reference>
<feature type="non-terminal residue" evidence="1">
    <location>
        <position position="1"/>
    </location>
</feature>
<name>W2SNH6_NECAM</name>